<comment type="caution">
    <text evidence="1">The sequence shown here is derived from an EMBL/GenBank/DDBJ whole genome shotgun (WGS) entry which is preliminary data.</text>
</comment>
<feature type="non-terminal residue" evidence="1">
    <location>
        <position position="1"/>
    </location>
</feature>
<evidence type="ECO:0000313" key="1">
    <source>
        <dbReference type="EMBL" id="ETP14287.1"/>
    </source>
</evidence>
<dbReference type="OrthoDB" id="89553at2759"/>
<accession>W2WVE9</accession>
<evidence type="ECO:0000313" key="2">
    <source>
        <dbReference type="Proteomes" id="UP000018958"/>
    </source>
</evidence>
<proteinExistence type="predicted"/>
<gene>
    <name evidence="1" type="ORF">F441_10760</name>
</gene>
<evidence type="ECO:0008006" key="3">
    <source>
        <dbReference type="Google" id="ProtNLM"/>
    </source>
</evidence>
<organism evidence="1 2">
    <name type="scientific">Phytophthora nicotianae CJ01A1</name>
    <dbReference type="NCBI Taxonomy" id="1317063"/>
    <lineage>
        <taxon>Eukaryota</taxon>
        <taxon>Sar</taxon>
        <taxon>Stramenopiles</taxon>
        <taxon>Oomycota</taxon>
        <taxon>Peronosporomycetes</taxon>
        <taxon>Peronosporales</taxon>
        <taxon>Peronosporaceae</taxon>
        <taxon>Phytophthora</taxon>
    </lineage>
</organism>
<name>W2WVE9_PHYNI</name>
<protein>
    <recommendedName>
        <fullName evidence="3">Serine-threonine/tyrosine-protein kinase catalytic domain-containing protein</fullName>
    </recommendedName>
</protein>
<dbReference type="Proteomes" id="UP000018958">
    <property type="component" value="Unassembled WGS sequence"/>
</dbReference>
<reference evidence="1 2" key="1">
    <citation type="submission" date="2013-11" db="EMBL/GenBank/DDBJ databases">
        <title>The Genome Sequence of Phytophthora parasitica CJ01A1.</title>
        <authorList>
            <consortium name="The Broad Institute Genomics Platform"/>
            <person name="Russ C."/>
            <person name="Tyler B."/>
            <person name="Panabieres F."/>
            <person name="Shan W."/>
            <person name="Tripathy S."/>
            <person name="Grunwald N."/>
            <person name="Machado M."/>
            <person name="Johnson C.S."/>
            <person name="Walker B."/>
            <person name="Young S.K."/>
            <person name="Zeng Q."/>
            <person name="Gargeya S."/>
            <person name="Fitzgerald M."/>
            <person name="Haas B."/>
            <person name="Abouelleil A."/>
            <person name="Allen A.W."/>
            <person name="Alvarado L."/>
            <person name="Arachchi H.M."/>
            <person name="Berlin A.M."/>
            <person name="Chapman S.B."/>
            <person name="Gainer-Dewar J."/>
            <person name="Goldberg J."/>
            <person name="Griggs A."/>
            <person name="Gujja S."/>
            <person name="Hansen M."/>
            <person name="Howarth C."/>
            <person name="Imamovic A."/>
            <person name="Ireland A."/>
            <person name="Larimer J."/>
            <person name="McCowan C."/>
            <person name="Murphy C."/>
            <person name="Pearson M."/>
            <person name="Poon T.W."/>
            <person name="Priest M."/>
            <person name="Roberts A."/>
            <person name="Saif S."/>
            <person name="Shea T."/>
            <person name="Sisk P."/>
            <person name="Sykes S."/>
            <person name="Wortman J."/>
            <person name="Nusbaum C."/>
            <person name="Birren B."/>
        </authorList>
    </citation>
    <scope>NUCLEOTIDE SEQUENCE [LARGE SCALE GENOMIC DNA]</scope>
    <source>
        <strain evidence="1 2">CJ01A1</strain>
    </source>
</reference>
<dbReference type="EMBL" id="ANIX01002142">
    <property type="protein sequence ID" value="ETP14287.1"/>
    <property type="molecule type" value="Genomic_DNA"/>
</dbReference>
<dbReference type="AlphaFoldDB" id="W2WVE9"/>
<sequence>GDLPSPPAMCEDTQWELIKRMCVLEPTQRIKISTVVDELVKFVNINNDNQERERERESEISTVVDQQAMFANVNNGNEESDISTKVSTMQKLKLALKSTICSHSCATEKTHVSTEPKSIPSIISNAQTVLTSLQTGVNQNSDVLLLYTSLWKSLEMVQGEIDENHNDECRVAFGSLVTDASTFTMKLQNAGDRLISVAETTMRYYALDRRLDKLCEAYFIVRQDKSC</sequence>